<accession>A0A2N8SSK1</accession>
<organism evidence="1 2">
    <name type="scientific">Stutzerimonas stutzeri</name>
    <name type="common">Pseudomonas stutzeri</name>
    <dbReference type="NCBI Taxonomy" id="316"/>
    <lineage>
        <taxon>Bacteria</taxon>
        <taxon>Pseudomonadati</taxon>
        <taxon>Pseudomonadota</taxon>
        <taxon>Gammaproteobacteria</taxon>
        <taxon>Pseudomonadales</taxon>
        <taxon>Pseudomonadaceae</taxon>
        <taxon>Stutzerimonas</taxon>
    </lineage>
</organism>
<dbReference type="EMBL" id="POUW01000004">
    <property type="protein sequence ID" value="PNG05460.1"/>
    <property type="molecule type" value="Genomic_DNA"/>
</dbReference>
<name>A0A2N8SSK1_STUST</name>
<dbReference type="AlphaFoldDB" id="A0A2N8SSK1"/>
<sequence length="67" mass="7438">MVWWARSSPKARGGGRRLEAGGWRLEAGGWRLEAGQRVFDSRSVTRGIVCGPDTQTKPIQRTGIHHP</sequence>
<evidence type="ECO:0000313" key="1">
    <source>
        <dbReference type="EMBL" id="PNG05460.1"/>
    </source>
</evidence>
<comment type="caution">
    <text evidence="1">The sequence shown here is derived from an EMBL/GenBank/DDBJ whole genome shotgun (WGS) entry which is preliminary data.</text>
</comment>
<evidence type="ECO:0008006" key="3">
    <source>
        <dbReference type="Google" id="ProtNLM"/>
    </source>
</evidence>
<dbReference type="Proteomes" id="UP000235897">
    <property type="component" value="Unassembled WGS sequence"/>
</dbReference>
<proteinExistence type="predicted"/>
<reference evidence="1 2" key="1">
    <citation type="submission" date="2018-01" db="EMBL/GenBank/DDBJ databases">
        <title>Denitrification phenotypes of diverse strains of Pseudomonas stutzeri.</title>
        <authorList>
            <person name="Milligan D.A."/>
            <person name="Bergaust L."/>
            <person name="Bakken L.R."/>
            <person name="Frostegard A."/>
        </authorList>
    </citation>
    <scope>NUCLEOTIDE SEQUENCE [LARGE SCALE GENOMIC DNA]</scope>
    <source>
        <strain evidence="1 2">28a3</strain>
    </source>
</reference>
<evidence type="ECO:0000313" key="2">
    <source>
        <dbReference type="Proteomes" id="UP000235897"/>
    </source>
</evidence>
<protein>
    <recommendedName>
        <fullName evidence="3">Phosphotransferase</fullName>
    </recommendedName>
</protein>
<gene>
    <name evidence="1" type="ORF">CXL00_12130</name>
</gene>